<sequence length="882" mass="95946">MDEKEAETCAQKEITAKESEKVTIDAEALESAPIVPKIHTVDSPESNSGGFSPPPQVRPSVAFRSSRPRPSSEIGVSGSSNIRSSAVSGMMGTRMSILSNRTSSTVDKWESSKETPIISGEGNATNITATPQDKIPEQPQLESNQITSETSDNPKRSASTRIIFKKSAVIGDGGIFGRTTSLKNPSPRDTAAIQAAGNSIGSGRLKNPDGPMKNSVQELTKKSISFSMIPIKLDSEEDVTPSPDVVAVDSVSRELGKKKGLERRRSKNPEKTKEAVVESSSSEEEVEGKQSSRFDSSRRQSFMSQSNKSALNSMHSSIDEDGTMAKMMRLQKAVITTILESEVYKWYRRTVDSVRNQILFVAFLQVLVSGSILIMIKVIMQSQLPSIRFYNLTHAVLAFQGKLLLLLGWELVRLVAKGFAASEMSHTHRGVSIVDVAHLNPSQGKQLGKMFMSSLLLVELMLWVLSFLMHWEPVETYLGTFPCITNTYYGNWSFTDNFDVYIAANMEFGVLEAFGLPITAGIVGGLAATPLAAPNSNFQMEQHGIIYAVNTICTNATVLQNQPSTGVTNIQLSNQEFWGQVYNVAMTIRYPAGAHAWTQYAQYDLQQKCQVSVVTGTGYVTFSYTSDEWGSITNGKIQQLIVGEGDSSSQITVTPNMQGLTDFGSITTALGSSTQMYENITQWIGEGIQLGFGVPVLHSLVTQGSGAYFLVWAQRLDGRYDPALTWKGISSGVAAISHYVLNQGDANQNSNCAYNGMDGVGILEAPEWISTVLLGLVITGICFGMGVVGSWILIAGGGEAIDRAAQILDHPLRMLYYLRDSAHKLVTKIRGDDIGQISLEQHLANTMVRFGEDKTTRGGEIGTLVLDTPKAVVKMARNRKLA</sequence>
<protein>
    <submittedName>
        <fullName evidence="3">Uncharacterized protein</fullName>
    </submittedName>
</protein>
<dbReference type="AlphaFoldDB" id="A0A1Y2BD06"/>
<feature type="region of interest" description="Disordered" evidence="1">
    <location>
        <begin position="254"/>
        <end position="315"/>
    </location>
</feature>
<dbReference type="Proteomes" id="UP000193642">
    <property type="component" value="Unassembled WGS sequence"/>
</dbReference>
<keyword evidence="4" id="KW-1185">Reference proteome</keyword>
<feature type="compositionally biased region" description="Polar residues" evidence="1">
    <location>
        <begin position="140"/>
        <end position="160"/>
    </location>
</feature>
<comment type="caution">
    <text evidence="3">The sequence shown here is derived from an EMBL/GenBank/DDBJ whole genome shotgun (WGS) entry which is preliminary data.</text>
</comment>
<dbReference type="OrthoDB" id="2150154at2759"/>
<feature type="compositionally biased region" description="Polar residues" evidence="1">
    <location>
        <begin position="77"/>
        <end position="87"/>
    </location>
</feature>
<gene>
    <name evidence="3" type="ORF">BCR33DRAFT_723368</name>
</gene>
<keyword evidence="2" id="KW-1133">Transmembrane helix</keyword>
<feature type="region of interest" description="Disordered" evidence="1">
    <location>
        <begin position="25"/>
        <end position="160"/>
    </location>
</feature>
<evidence type="ECO:0000313" key="3">
    <source>
        <dbReference type="EMBL" id="ORY32703.1"/>
    </source>
</evidence>
<keyword evidence="2" id="KW-0472">Membrane</keyword>
<keyword evidence="2" id="KW-0812">Transmembrane</keyword>
<organism evidence="3 4">
    <name type="scientific">Rhizoclosmatium globosum</name>
    <dbReference type="NCBI Taxonomy" id="329046"/>
    <lineage>
        <taxon>Eukaryota</taxon>
        <taxon>Fungi</taxon>
        <taxon>Fungi incertae sedis</taxon>
        <taxon>Chytridiomycota</taxon>
        <taxon>Chytridiomycota incertae sedis</taxon>
        <taxon>Chytridiomycetes</taxon>
        <taxon>Chytridiales</taxon>
        <taxon>Chytriomycetaceae</taxon>
        <taxon>Rhizoclosmatium</taxon>
    </lineage>
</organism>
<feature type="transmembrane region" description="Helical" evidence="2">
    <location>
        <begin position="768"/>
        <end position="794"/>
    </location>
</feature>
<feature type="compositionally biased region" description="Polar residues" evidence="1">
    <location>
        <begin position="96"/>
        <end position="106"/>
    </location>
</feature>
<accession>A0A1Y2BD06</accession>
<proteinExistence type="predicted"/>
<evidence type="ECO:0000256" key="1">
    <source>
        <dbReference type="SAM" id="MobiDB-lite"/>
    </source>
</evidence>
<reference evidence="3 4" key="1">
    <citation type="submission" date="2016-07" db="EMBL/GenBank/DDBJ databases">
        <title>Pervasive Adenine N6-methylation of Active Genes in Fungi.</title>
        <authorList>
            <consortium name="DOE Joint Genome Institute"/>
            <person name="Mondo S.J."/>
            <person name="Dannebaum R.O."/>
            <person name="Kuo R.C."/>
            <person name="Labutti K."/>
            <person name="Haridas S."/>
            <person name="Kuo A."/>
            <person name="Salamov A."/>
            <person name="Ahrendt S.R."/>
            <person name="Lipzen A."/>
            <person name="Sullivan W."/>
            <person name="Andreopoulos W.B."/>
            <person name="Clum A."/>
            <person name="Lindquist E."/>
            <person name="Daum C."/>
            <person name="Ramamoorthy G.K."/>
            <person name="Gryganskyi A."/>
            <person name="Culley D."/>
            <person name="Magnuson J.K."/>
            <person name="James T.Y."/>
            <person name="O'Malley M.A."/>
            <person name="Stajich J.E."/>
            <person name="Spatafora J.W."/>
            <person name="Visel A."/>
            <person name="Grigoriev I.V."/>
        </authorList>
    </citation>
    <scope>NUCLEOTIDE SEQUENCE [LARGE SCALE GENOMIC DNA]</scope>
    <source>
        <strain evidence="3 4">JEL800</strain>
    </source>
</reference>
<dbReference type="EMBL" id="MCGO01000070">
    <property type="protein sequence ID" value="ORY32703.1"/>
    <property type="molecule type" value="Genomic_DNA"/>
</dbReference>
<feature type="compositionally biased region" description="Polar residues" evidence="1">
    <location>
        <begin position="122"/>
        <end position="131"/>
    </location>
</feature>
<evidence type="ECO:0000313" key="4">
    <source>
        <dbReference type="Proteomes" id="UP000193642"/>
    </source>
</evidence>
<feature type="compositionally biased region" description="Basic and acidic residues" evidence="1">
    <location>
        <begin position="267"/>
        <end position="276"/>
    </location>
</feature>
<name>A0A1Y2BD06_9FUNG</name>
<evidence type="ECO:0000256" key="2">
    <source>
        <dbReference type="SAM" id="Phobius"/>
    </source>
</evidence>
<feature type="compositionally biased region" description="Basic and acidic residues" evidence="1">
    <location>
        <begin position="287"/>
        <end position="298"/>
    </location>
</feature>
<feature type="transmembrane region" description="Helical" evidence="2">
    <location>
        <begin position="358"/>
        <end position="380"/>
    </location>
</feature>